<keyword evidence="8 10" id="KW-0472">Membrane</keyword>
<gene>
    <name evidence="12" type="primary">yjcC_2</name>
    <name evidence="12" type="ORF">A6302_03689</name>
</gene>
<evidence type="ECO:0000256" key="4">
    <source>
        <dbReference type="ARBA" id="ARBA00022636"/>
    </source>
</evidence>
<dbReference type="EMBL" id="MCRJ01000116">
    <property type="protein sequence ID" value="ODN69015.1"/>
    <property type="molecule type" value="Genomic_DNA"/>
</dbReference>
<reference evidence="12 13" key="1">
    <citation type="submission" date="2016-07" db="EMBL/GenBank/DDBJ databases">
        <title>Draft Genome Sequence of Methylobrevis pamukkalensis PK2.</title>
        <authorList>
            <person name="Vasilenko O.V."/>
            <person name="Doronina N.V."/>
            <person name="Shmareva M.N."/>
            <person name="Tarlachkov S.V."/>
            <person name="Mustakhimov I."/>
            <person name="Trotsenko Y.A."/>
        </authorList>
    </citation>
    <scope>NUCLEOTIDE SEQUENCE [LARGE SCALE GENOMIC DNA]</scope>
    <source>
        <strain evidence="12 13">PK2</strain>
    </source>
</reference>
<keyword evidence="6" id="KW-0378">Hydrolase</keyword>
<evidence type="ECO:0000256" key="8">
    <source>
        <dbReference type="ARBA" id="ARBA00023136"/>
    </source>
</evidence>
<dbReference type="SUPFAM" id="SSF141868">
    <property type="entry name" value="EAL domain-like"/>
    <property type="match status" value="1"/>
</dbReference>
<dbReference type="Pfam" id="PF00563">
    <property type="entry name" value="EAL"/>
    <property type="match status" value="1"/>
</dbReference>
<dbReference type="EC" id="3.1.4.52" evidence="2"/>
<dbReference type="InterPro" id="IPR001633">
    <property type="entry name" value="EAL_dom"/>
</dbReference>
<evidence type="ECO:0000256" key="1">
    <source>
        <dbReference type="ARBA" id="ARBA00004651"/>
    </source>
</evidence>
<dbReference type="GO" id="GO:0005886">
    <property type="term" value="C:plasma membrane"/>
    <property type="evidence" value="ECO:0007669"/>
    <property type="project" value="UniProtKB-SubCell"/>
</dbReference>
<comment type="caution">
    <text evidence="12">The sequence shown here is derived from an EMBL/GenBank/DDBJ whole genome shotgun (WGS) entry which is preliminary data.</text>
</comment>
<dbReference type="RefSeq" id="WP_069307970.1">
    <property type="nucleotide sequence ID" value="NZ_MCRJ01000116.1"/>
</dbReference>
<dbReference type="PATRIC" id="fig|1439726.3.peg.3890"/>
<dbReference type="InterPro" id="IPR024744">
    <property type="entry name" value="CSS-motif_dom"/>
</dbReference>
<dbReference type="PANTHER" id="PTHR33121:SF79">
    <property type="entry name" value="CYCLIC DI-GMP PHOSPHODIESTERASE PDED-RELATED"/>
    <property type="match status" value="1"/>
</dbReference>
<feature type="transmembrane region" description="Helical" evidence="10">
    <location>
        <begin position="12"/>
        <end position="31"/>
    </location>
</feature>
<evidence type="ECO:0000256" key="2">
    <source>
        <dbReference type="ARBA" id="ARBA00012282"/>
    </source>
</evidence>
<organism evidence="12 13">
    <name type="scientific">Methylobrevis pamukkalensis</name>
    <dbReference type="NCBI Taxonomy" id="1439726"/>
    <lineage>
        <taxon>Bacteria</taxon>
        <taxon>Pseudomonadati</taxon>
        <taxon>Pseudomonadota</taxon>
        <taxon>Alphaproteobacteria</taxon>
        <taxon>Hyphomicrobiales</taxon>
        <taxon>Pleomorphomonadaceae</taxon>
        <taxon>Methylobrevis</taxon>
    </lineage>
</organism>
<feature type="domain" description="EAL" evidence="11">
    <location>
        <begin position="262"/>
        <end position="515"/>
    </location>
</feature>
<feature type="transmembrane region" description="Helical" evidence="10">
    <location>
        <begin position="239"/>
        <end position="260"/>
    </location>
</feature>
<dbReference type="InterPro" id="IPR035919">
    <property type="entry name" value="EAL_sf"/>
</dbReference>
<sequence>MISPKFLRWIRVIAPAIAVVTVPMLISEYVLSHHAVANGRAALRDMAVAYVERADEMIGEAITVMKKLKLANADTCSLENRQAFGHAAFNSSFTRQIGLASNEGVLLCGEPMGSLASPARLPATTSGDASIMLSVLSGETGGSQLAVTLRVSNDMRLVARLDRQAIEMRAGDPNLFAATAITVHLDDGSLWWQRDVAAGPAASGDVIAEKARSSTLPVLVTVTASSAAMQASVRELRDIAMIGSIFFGVITLLVGMWISLQNNDGSDEFSRAVAAQEFYPYYQPVIDLTTGKVAGCEVLVRWIRDDGSIVPPGAFLPYAEATGLIREITRQLMAKTVDEVAALYERHPDFKLSINLTASHFDNTDIISEIRETYLGSGIDFRQLVFEVTEQHPLRDLELSHQIIKEIQAMGAAMALDDAGTGHGGLAYLQKLGFDIIKIDKMFIDRVCFDVTSETIVHSLYDIADRLGLKMIAEGVDSEDQIAYLRGLGVTYAQGFIFAKPLPAADFIAYVEKMADATVDEFLPSAMARAAA</sequence>
<evidence type="ECO:0000256" key="9">
    <source>
        <dbReference type="ARBA" id="ARBA00034290"/>
    </source>
</evidence>
<dbReference type="CDD" id="cd01948">
    <property type="entry name" value="EAL"/>
    <property type="match status" value="1"/>
</dbReference>
<evidence type="ECO:0000313" key="13">
    <source>
        <dbReference type="Proteomes" id="UP000094622"/>
    </source>
</evidence>
<keyword evidence="7 10" id="KW-1133">Transmembrane helix</keyword>
<evidence type="ECO:0000256" key="10">
    <source>
        <dbReference type="SAM" id="Phobius"/>
    </source>
</evidence>
<dbReference type="InterPro" id="IPR050706">
    <property type="entry name" value="Cyclic-di-GMP_PDE-like"/>
</dbReference>
<dbReference type="GO" id="GO:0071111">
    <property type="term" value="F:cyclic-guanylate-specific phosphodiesterase activity"/>
    <property type="evidence" value="ECO:0007669"/>
    <property type="project" value="UniProtKB-EC"/>
</dbReference>
<protein>
    <recommendedName>
        <fullName evidence="2">cyclic-guanylate-specific phosphodiesterase</fullName>
        <ecNumber evidence="2">3.1.4.52</ecNumber>
    </recommendedName>
</protein>
<keyword evidence="4" id="KW-0973">c-di-GMP</keyword>
<keyword evidence="13" id="KW-1185">Reference proteome</keyword>
<dbReference type="Proteomes" id="UP000094622">
    <property type="component" value="Unassembled WGS sequence"/>
</dbReference>
<proteinExistence type="predicted"/>
<dbReference type="AlphaFoldDB" id="A0A1E3GYL5"/>
<evidence type="ECO:0000256" key="7">
    <source>
        <dbReference type="ARBA" id="ARBA00022989"/>
    </source>
</evidence>
<accession>A0A1E3GYL5</accession>
<dbReference type="Pfam" id="PF12792">
    <property type="entry name" value="CSS-motif"/>
    <property type="match status" value="1"/>
</dbReference>
<dbReference type="PROSITE" id="PS50883">
    <property type="entry name" value="EAL"/>
    <property type="match status" value="1"/>
</dbReference>
<name>A0A1E3GYL5_9HYPH</name>
<evidence type="ECO:0000256" key="5">
    <source>
        <dbReference type="ARBA" id="ARBA00022692"/>
    </source>
</evidence>
<evidence type="ECO:0000256" key="6">
    <source>
        <dbReference type="ARBA" id="ARBA00022801"/>
    </source>
</evidence>
<evidence type="ECO:0000259" key="11">
    <source>
        <dbReference type="PROSITE" id="PS50883"/>
    </source>
</evidence>
<keyword evidence="5 10" id="KW-0812">Transmembrane</keyword>
<keyword evidence="3" id="KW-1003">Cell membrane</keyword>
<comment type="catalytic activity">
    <reaction evidence="9">
        <text>3',3'-c-di-GMP + H2O = 5'-phosphoguanylyl(3'-&gt;5')guanosine + H(+)</text>
        <dbReference type="Rhea" id="RHEA:24902"/>
        <dbReference type="ChEBI" id="CHEBI:15377"/>
        <dbReference type="ChEBI" id="CHEBI:15378"/>
        <dbReference type="ChEBI" id="CHEBI:58754"/>
        <dbReference type="ChEBI" id="CHEBI:58805"/>
        <dbReference type="EC" id="3.1.4.52"/>
    </reaction>
</comment>
<evidence type="ECO:0000256" key="3">
    <source>
        <dbReference type="ARBA" id="ARBA00022475"/>
    </source>
</evidence>
<dbReference type="SMART" id="SM00052">
    <property type="entry name" value="EAL"/>
    <property type="match status" value="1"/>
</dbReference>
<dbReference type="Gene3D" id="3.20.20.450">
    <property type="entry name" value="EAL domain"/>
    <property type="match status" value="1"/>
</dbReference>
<dbReference type="OrthoDB" id="9814202at2"/>
<dbReference type="PANTHER" id="PTHR33121">
    <property type="entry name" value="CYCLIC DI-GMP PHOSPHODIESTERASE PDEF"/>
    <property type="match status" value="1"/>
</dbReference>
<comment type="subcellular location">
    <subcellularLocation>
        <location evidence="1">Cell membrane</location>
        <topology evidence="1">Multi-pass membrane protein</topology>
    </subcellularLocation>
</comment>
<evidence type="ECO:0000313" key="12">
    <source>
        <dbReference type="EMBL" id="ODN69015.1"/>
    </source>
</evidence>